<dbReference type="PANTHER" id="PTHR43031">
    <property type="entry name" value="FAD-DEPENDENT OXIDOREDUCTASE"/>
    <property type="match status" value="1"/>
</dbReference>
<dbReference type="InterPro" id="IPR050229">
    <property type="entry name" value="GlpE_sulfurtransferase"/>
</dbReference>
<dbReference type="InterPro" id="IPR036873">
    <property type="entry name" value="Rhodanese-like_dom_sf"/>
</dbReference>
<name>A0A137RHI2_9FLAO</name>
<dbReference type="CDD" id="cd00158">
    <property type="entry name" value="RHOD"/>
    <property type="match status" value="1"/>
</dbReference>
<evidence type="ECO:0000313" key="3">
    <source>
        <dbReference type="Proteomes" id="UP000070138"/>
    </source>
</evidence>
<dbReference type="EMBL" id="JRWG01000004">
    <property type="protein sequence ID" value="KXN98943.1"/>
    <property type="molecule type" value="Genomic_DNA"/>
</dbReference>
<proteinExistence type="predicted"/>
<dbReference type="RefSeq" id="WP_062621629.1">
    <property type="nucleotide sequence ID" value="NZ_JRWG01000004.1"/>
</dbReference>
<dbReference type="PROSITE" id="PS51257">
    <property type="entry name" value="PROKAR_LIPOPROTEIN"/>
    <property type="match status" value="1"/>
</dbReference>
<reference evidence="2 3" key="2">
    <citation type="journal article" date="2016" name="Int. J. Syst. Evol. Microbiol.">
        <title>Vitellibacter aquimaris sp. nov., a marine bacterium isolated from seawater.</title>
        <authorList>
            <person name="Thevarajoo S."/>
            <person name="Selvaratnam C."/>
            <person name="Goh K.M."/>
            <person name="Hong K.W."/>
            <person name="Chan X.Y."/>
            <person name="Chan K.G."/>
            <person name="Chong C.S."/>
        </authorList>
    </citation>
    <scope>NUCLEOTIDE SEQUENCE [LARGE SCALE GENOMIC DNA]</scope>
    <source>
        <strain evidence="2 3">D-24</strain>
    </source>
</reference>
<dbReference type="PROSITE" id="PS50206">
    <property type="entry name" value="RHODANESE_3"/>
    <property type="match status" value="1"/>
</dbReference>
<dbReference type="Gene3D" id="3.40.250.10">
    <property type="entry name" value="Rhodanese-like domain"/>
    <property type="match status" value="1"/>
</dbReference>
<dbReference type="STRING" id="1548749.LS48_07570"/>
<reference evidence="3" key="1">
    <citation type="submission" date="2014-10" db="EMBL/GenBank/DDBJ databases">
        <title>Genome sequencing of Vitellibacter sp. D-24.</title>
        <authorList>
            <person name="Thevarajoo S."/>
            <person name="Selvaratnam C."/>
            <person name="Goh K.M."/>
            <person name="Chong C.S."/>
        </authorList>
    </citation>
    <scope>NUCLEOTIDE SEQUENCE [LARGE SCALE GENOMIC DNA]</scope>
    <source>
        <strain evidence="3">D-24</strain>
    </source>
</reference>
<protein>
    <recommendedName>
        <fullName evidence="1">Rhodanese domain-containing protein</fullName>
    </recommendedName>
</protein>
<gene>
    <name evidence="2" type="ORF">LS48_07570</name>
</gene>
<organism evidence="2 3">
    <name type="scientific">Aequorivita aquimaris</name>
    <dbReference type="NCBI Taxonomy" id="1548749"/>
    <lineage>
        <taxon>Bacteria</taxon>
        <taxon>Pseudomonadati</taxon>
        <taxon>Bacteroidota</taxon>
        <taxon>Flavobacteriia</taxon>
        <taxon>Flavobacteriales</taxon>
        <taxon>Flavobacteriaceae</taxon>
        <taxon>Aequorivita</taxon>
    </lineage>
</organism>
<dbReference type="PANTHER" id="PTHR43031:SF18">
    <property type="entry name" value="RHODANESE-RELATED SULFURTRANSFERASES"/>
    <property type="match status" value="1"/>
</dbReference>
<dbReference type="InterPro" id="IPR001763">
    <property type="entry name" value="Rhodanese-like_dom"/>
</dbReference>
<accession>A0A137RHI2</accession>
<dbReference type="Proteomes" id="UP000070138">
    <property type="component" value="Unassembled WGS sequence"/>
</dbReference>
<dbReference type="AlphaFoldDB" id="A0A137RHI2"/>
<dbReference type="SUPFAM" id="SSF52821">
    <property type="entry name" value="Rhodanese/Cell cycle control phosphatase"/>
    <property type="match status" value="1"/>
</dbReference>
<dbReference type="Pfam" id="PF00581">
    <property type="entry name" value="Rhodanese"/>
    <property type="match status" value="1"/>
</dbReference>
<sequence>MKKISILLLLCGAIFFTACKEKTIAQEVRVLTPQEFKDSIENNPEIQLLDVRTPEEFAEGHLVDAENINVMESEFLTKVEKLDPEKPVYLYCRSGRRSAKASALLKEAGFKEIYDLQGGFLEWESNGYKAEN</sequence>
<dbReference type="OrthoDB" id="9808735at2"/>
<comment type="caution">
    <text evidence="2">The sequence shown here is derived from an EMBL/GenBank/DDBJ whole genome shotgun (WGS) entry which is preliminary data.</text>
</comment>
<keyword evidence="3" id="KW-1185">Reference proteome</keyword>
<feature type="domain" description="Rhodanese" evidence="1">
    <location>
        <begin position="42"/>
        <end position="132"/>
    </location>
</feature>
<evidence type="ECO:0000313" key="2">
    <source>
        <dbReference type="EMBL" id="KXN98943.1"/>
    </source>
</evidence>
<evidence type="ECO:0000259" key="1">
    <source>
        <dbReference type="PROSITE" id="PS50206"/>
    </source>
</evidence>
<dbReference type="SMART" id="SM00450">
    <property type="entry name" value="RHOD"/>
    <property type="match status" value="1"/>
</dbReference>